<dbReference type="AlphaFoldDB" id="A0A5C6T1K2"/>
<feature type="region of interest" description="Disordered" evidence="1">
    <location>
        <begin position="660"/>
        <end position="680"/>
    </location>
</feature>
<proteinExistence type="predicted"/>
<gene>
    <name evidence="2" type="ORF">FocTR4_00001323</name>
</gene>
<accession>A0A5C6T1K2</accession>
<reference evidence="2 3" key="1">
    <citation type="submission" date="2019-07" db="EMBL/GenBank/DDBJ databases">
        <title>The First High-Quality Draft Genome Sequence of the Causal Agent of the Current Panama Disease Epidemic.</title>
        <authorList>
            <person name="Warmington R.J."/>
            <person name="Kay W."/>
            <person name="Jeffries A."/>
            <person name="Bebber D."/>
            <person name="Moore K."/>
            <person name="Studholme D.J."/>
        </authorList>
    </citation>
    <scope>NUCLEOTIDE SEQUENCE [LARGE SCALE GENOMIC DNA]</scope>
    <source>
        <strain evidence="2 3">TR4</strain>
    </source>
</reference>
<sequence length="757" mass="88011">MHYPSLYRRSGVCPAASSPSGIWIANTLLARAIQRFQRFDPIPSRCLSSYAGPLESRRRLGKRHMVVVVPNSHASPFPWRIEVPVNLGEWTWEAPVAPNDRHKKRIGLFERFLRNLEDMGHEKNTNLAAATPPPVEADLVPAAVTLTSIEQARGDMNERLAKFYKFEDEKALKKICEPYVLQILKMVEERTISNDDLIRALDPFDDHLRQRAPAKVLDNRVAKQWVYIIHAMYRTRTTSTGDLYGSHIWHQCLKTILQMAPQPSTFHCLEELLRLIALYEKIQLDTCDYLDLMHNHNRLEMAQGEQYPTRPISFRLLRRSMQLTRLISARGLTRMETFEALTKHCFQFVDETTDQRTLAFQLLLKLAAVPGLKADEFSTLAGNVHNMQDWAESEVWQFMAIRLMSTTQGGIRPEQLYKWITGPTQLHCWAAMLQDSRHRETKKRIANLRALTHTSETFGRLDTLIKSIRLVSDHHGIIKDMMKMEKDPYCAVMLWESYNAGASVKHKFPWYMWARHAEAIVTHPDLPPDLIWQIAEFCSSKTATRLKAPIVRNLVFMMDFLEEICQFYMKKPGLTTRQRLRYIETAINWGKRTGQHMSQPAIQILAEILLQDLEEGKMGRKTRLRYLVKKIRHFYGKEQAAKVAVSLDGWRWTNRRRRGEMPRMPAPTRKAHFKSEEPTKELLEDSMQLTLEESLKRPLRQAWEQTLPPIGRVRYDIESKETREDEDNRVEDDRTLESIMKAQRRKAEANSAIGSSF</sequence>
<evidence type="ECO:0000313" key="2">
    <source>
        <dbReference type="EMBL" id="TXC04703.1"/>
    </source>
</evidence>
<feature type="region of interest" description="Disordered" evidence="1">
    <location>
        <begin position="714"/>
        <end position="735"/>
    </location>
</feature>
<feature type="compositionally biased region" description="Basic and acidic residues" evidence="1">
    <location>
        <begin position="714"/>
        <end position="723"/>
    </location>
</feature>
<name>A0A5C6T1K2_FUSOC</name>
<organism evidence="2 3">
    <name type="scientific">Fusarium oxysporum f. sp. cubense</name>
    <dbReference type="NCBI Taxonomy" id="61366"/>
    <lineage>
        <taxon>Eukaryota</taxon>
        <taxon>Fungi</taxon>
        <taxon>Dikarya</taxon>
        <taxon>Ascomycota</taxon>
        <taxon>Pezizomycotina</taxon>
        <taxon>Sordariomycetes</taxon>
        <taxon>Hypocreomycetidae</taxon>
        <taxon>Hypocreales</taxon>
        <taxon>Nectriaceae</taxon>
        <taxon>Fusarium</taxon>
        <taxon>Fusarium oxysporum species complex</taxon>
    </lineage>
</organism>
<protein>
    <submittedName>
        <fullName evidence="2">Uncharacterized protein</fullName>
    </submittedName>
</protein>
<dbReference type="Proteomes" id="UP000321331">
    <property type="component" value="Unassembled WGS sequence"/>
</dbReference>
<dbReference type="EMBL" id="VMNF01000007">
    <property type="protein sequence ID" value="TXC04703.1"/>
    <property type="molecule type" value="Genomic_DNA"/>
</dbReference>
<evidence type="ECO:0000256" key="1">
    <source>
        <dbReference type="SAM" id="MobiDB-lite"/>
    </source>
</evidence>
<evidence type="ECO:0000313" key="3">
    <source>
        <dbReference type="Proteomes" id="UP000321331"/>
    </source>
</evidence>
<comment type="caution">
    <text evidence="2">The sequence shown here is derived from an EMBL/GenBank/DDBJ whole genome shotgun (WGS) entry which is preliminary data.</text>
</comment>